<reference evidence="1 2" key="1">
    <citation type="submission" date="2018-10" db="EMBL/GenBank/DDBJ databases">
        <title>Genome Sequence of Cohnella sp.</title>
        <authorList>
            <person name="Srinivasan S."/>
            <person name="Kim M.K."/>
        </authorList>
    </citation>
    <scope>NUCLEOTIDE SEQUENCE [LARGE SCALE GENOMIC DNA]</scope>
    <source>
        <strain evidence="1 2">18JY8-7</strain>
    </source>
</reference>
<proteinExistence type="predicted"/>
<accession>A0A3G3JXA8</accession>
<evidence type="ECO:0000313" key="2">
    <source>
        <dbReference type="Proteomes" id="UP000269097"/>
    </source>
</evidence>
<gene>
    <name evidence="1" type="ORF">EAV92_10110</name>
</gene>
<organism evidence="1 2">
    <name type="scientific">Cohnella candidum</name>
    <dbReference type="NCBI Taxonomy" id="2674991"/>
    <lineage>
        <taxon>Bacteria</taxon>
        <taxon>Bacillati</taxon>
        <taxon>Bacillota</taxon>
        <taxon>Bacilli</taxon>
        <taxon>Bacillales</taxon>
        <taxon>Paenibacillaceae</taxon>
        <taxon>Cohnella</taxon>
    </lineage>
</organism>
<dbReference type="KEGG" id="coh:EAV92_10110"/>
<dbReference type="RefSeq" id="WP_123040965.1">
    <property type="nucleotide sequence ID" value="NZ_CP033433.1"/>
</dbReference>
<dbReference type="Proteomes" id="UP000269097">
    <property type="component" value="Chromosome"/>
</dbReference>
<dbReference type="AlphaFoldDB" id="A0A3G3JXA8"/>
<name>A0A3G3JXA8_9BACL</name>
<keyword evidence="2" id="KW-1185">Reference proteome</keyword>
<sequence>MAYRNLFSTETLDIHADPNKKTVQIEAASSGYRPRYVTVEIESLAELDQLIEALTQAREYMKP</sequence>
<dbReference type="EMBL" id="CP033433">
    <property type="protein sequence ID" value="AYQ72883.1"/>
    <property type="molecule type" value="Genomic_DNA"/>
</dbReference>
<evidence type="ECO:0000313" key="1">
    <source>
        <dbReference type="EMBL" id="AYQ72883.1"/>
    </source>
</evidence>
<protein>
    <submittedName>
        <fullName evidence="1">Uncharacterized protein</fullName>
    </submittedName>
</protein>